<evidence type="ECO:0008006" key="4">
    <source>
        <dbReference type="Google" id="ProtNLM"/>
    </source>
</evidence>
<keyword evidence="1" id="KW-1133">Transmembrane helix</keyword>
<feature type="transmembrane region" description="Helical" evidence="1">
    <location>
        <begin position="15"/>
        <end position="43"/>
    </location>
</feature>
<evidence type="ECO:0000313" key="3">
    <source>
        <dbReference type="Proteomes" id="UP000219327"/>
    </source>
</evidence>
<feature type="transmembrane region" description="Helical" evidence="1">
    <location>
        <begin position="189"/>
        <end position="206"/>
    </location>
</feature>
<reference evidence="2 3" key="1">
    <citation type="submission" date="2017-08" db="EMBL/GenBank/DDBJ databases">
        <title>Fine stratification of microbial communities through a metagenomic profile of the photic zone.</title>
        <authorList>
            <person name="Haro-Moreno J.M."/>
            <person name="Lopez-Perez M."/>
            <person name="De La Torre J."/>
            <person name="Picazo A."/>
            <person name="Camacho A."/>
            <person name="Rodriguez-Valera F."/>
        </authorList>
    </citation>
    <scope>NUCLEOTIDE SEQUENCE [LARGE SCALE GENOMIC DNA]</scope>
    <source>
        <strain evidence="2">MED-G24</strain>
    </source>
</reference>
<dbReference type="Proteomes" id="UP000219327">
    <property type="component" value="Unassembled WGS sequence"/>
</dbReference>
<sequence>MRALAERVMMGPRHAIFLTVVLSAIPIPPVQFLGIALVGLVLLRHGAQRGLLVAGWNLLPLGFWTVFLGGPPITMQLLLVMIVGALVLRETSSWRAVTVVAVIHGAILTLVVEPFAMEWFRQVMEPVVSYQEQHAPEGMTERQLYKEMLALMGAIHSLFFVGLMMLARWWQSTLFNPQAFGREMRGLRLTPMFTIGLIVAAVLCFVAGTPQTIFLVFVPAIVAGLALIHWLVADRNLGVGPLVALYVIVFVLNQLAILLIVLLSLIDSSFDLRKKLASQRVDDE</sequence>
<gene>
    <name evidence="2" type="ORF">CNE99_03790</name>
</gene>
<evidence type="ECO:0000313" key="2">
    <source>
        <dbReference type="EMBL" id="PDH40297.1"/>
    </source>
</evidence>
<organism evidence="2 3">
    <name type="scientific">OM182 bacterium MED-G24</name>
    <dbReference type="NCBI Taxonomy" id="1986255"/>
    <lineage>
        <taxon>Bacteria</taxon>
        <taxon>Pseudomonadati</taxon>
        <taxon>Pseudomonadota</taxon>
        <taxon>Gammaproteobacteria</taxon>
        <taxon>OMG group</taxon>
        <taxon>OM182 clade</taxon>
    </lineage>
</organism>
<keyword evidence="1" id="KW-0812">Transmembrane</keyword>
<proteinExistence type="predicted"/>
<dbReference type="EMBL" id="NTKD01000013">
    <property type="protein sequence ID" value="PDH40297.1"/>
    <property type="molecule type" value="Genomic_DNA"/>
</dbReference>
<accession>A0A2A5WVQ2</accession>
<feature type="transmembrane region" description="Helical" evidence="1">
    <location>
        <begin position="213"/>
        <end position="232"/>
    </location>
</feature>
<protein>
    <recommendedName>
        <fullName evidence="4">DUF2232 domain-containing protein</fullName>
    </recommendedName>
</protein>
<dbReference type="AlphaFoldDB" id="A0A2A5WVQ2"/>
<keyword evidence="1" id="KW-0472">Membrane</keyword>
<feature type="transmembrane region" description="Helical" evidence="1">
    <location>
        <begin position="244"/>
        <end position="266"/>
    </location>
</feature>
<comment type="caution">
    <text evidence="2">The sequence shown here is derived from an EMBL/GenBank/DDBJ whole genome shotgun (WGS) entry which is preliminary data.</text>
</comment>
<evidence type="ECO:0000256" key="1">
    <source>
        <dbReference type="SAM" id="Phobius"/>
    </source>
</evidence>
<feature type="transmembrane region" description="Helical" evidence="1">
    <location>
        <begin position="63"/>
        <end position="88"/>
    </location>
</feature>
<name>A0A2A5WVQ2_9GAMM</name>
<feature type="transmembrane region" description="Helical" evidence="1">
    <location>
        <begin position="149"/>
        <end position="169"/>
    </location>
</feature>